<reference evidence="1" key="1">
    <citation type="journal article" date="2021" name="G3 (Bethesda)">
        <title>Genomic diversity, chromosomal rearrangements, and interspecies hybridization in the ogataea polymorpha species complex.</title>
        <authorList>
            <person name="Hanson S.J."/>
            <person name="Cinneide E.O."/>
            <person name="Salzberg L.I."/>
            <person name="Wolfe K.H."/>
            <person name="McGowan J."/>
            <person name="Fitzpatrick D.A."/>
            <person name="Matlin K."/>
        </authorList>
    </citation>
    <scope>NUCLEOTIDE SEQUENCE</scope>
    <source>
        <strain evidence="1">83-405-1</strain>
    </source>
</reference>
<evidence type="ECO:0000313" key="2">
    <source>
        <dbReference type="Proteomes" id="UP000738402"/>
    </source>
</evidence>
<comment type="caution">
    <text evidence="1">The sequence shown here is derived from an EMBL/GenBank/DDBJ whole genome shotgun (WGS) entry which is preliminary data.</text>
</comment>
<dbReference type="EMBL" id="JAHLUH010000016">
    <property type="protein sequence ID" value="KAG7724520.1"/>
    <property type="molecule type" value="Genomic_DNA"/>
</dbReference>
<dbReference type="AlphaFoldDB" id="A0AAN6D1K0"/>
<name>A0AAN6D1K0_9ASCO</name>
<accession>A0AAN6D1K0</accession>
<gene>
    <name evidence="1" type="ORF">KL933_004714</name>
</gene>
<evidence type="ECO:0000313" key="1">
    <source>
        <dbReference type="EMBL" id="KAG7724520.1"/>
    </source>
</evidence>
<protein>
    <submittedName>
        <fullName evidence="1">Uncharacterized protein</fullName>
    </submittedName>
</protein>
<proteinExistence type="predicted"/>
<sequence>MAKREQEYTDNAHYQIISIVAEQIGINDWLGSGQANGTKDESINDPITPGTVRRSVVQIPTSSMRLKQERSGYFHRTQPTKLARKQRHSCPEQKMKGSVVAENTCLLEQNAYC</sequence>
<dbReference type="Proteomes" id="UP000738402">
    <property type="component" value="Unassembled WGS sequence"/>
</dbReference>
<organism evidence="1 2">
    <name type="scientific">Ogataea haglerorum</name>
    <dbReference type="NCBI Taxonomy" id="1937702"/>
    <lineage>
        <taxon>Eukaryota</taxon>
        <taxon>Fungi</taxon>
        <taxon>Dikarya</taxon>
        <taxon>Ascomycota</taxon>
        <taxon>Saccharomycotina</taxon>
        <taxon>Pichiomycetes</taxon>
        <taxon>Pichiales</taxon>
        <taxon>Pichiaceae</taxon>
        <taxon>Ogataea</taxon>
    </lineage>
</organism>